<evidence type="ECO:0000313" key="2">
    <source>
        <dbReference type="EMBL" id="GAF86431.1"/>
    </source>
</evidence>
<comment type="caution">
    <text evidence="2">The sequence shown here is derived from an EMBL/GenBank/DDBJ whole genome shotgun (WGS) entry which is preliminary data.</text>
</comment>
<dbReference type="EMBL" id="BARS01017628">
    <property type="protein sequence ID" value="GAF86431.1"/>
    <property type="molecule type" value="Genomic_DNA"/>
</dbReference>
<proteinExistence type="predicted"/>
<gene>
    <name evidence="2" type="ORF">S01H1_28809</name>
</gene>
<organism evidence="2">
    <name type="scientific">marine sediment metagenome</name>
    <dbReference type="NCBI Taxonomy" id="412755"/>
    <lineage>
        <taxon>unclassified sequences</taxon>
        <taxon>metagenomes</taxon>
        <taxon>ecological metagenomes</taxon>
    </lineage>
</organism>
<accession>X0TGJ7</accession>
<dbReference type="AlphaFoldDB" id="X0TGJ7"/>
<feature type="region of interest" description="Disordered" evidence="1">
    <location>
        <begin position="27"/>
        <end position="47"/>
    </location>
</feature>
<evidence type="ECO:0000256" key="1">
    <source>
        <dbReference type="SAM" id="MobiDB-lite"/>
    </source>
</evidence>
<reference evidence="2" key="1">
    <citation type="journal article" date="2014" name="Front. Microbiol.">
        <title>High frequency of phylogenetically diverse reductive dehalogenase-homologous genes in deep subseafloor sedimentary metagenomes.</title>
        <authorList>
            <person name="Kawai M."/>
            <person name="Futagami T."/>
            <person name="Toyoda A."/>
            <person name="Takaki Y."/>
            <person name="Nishi S."/>
            <person name="Hori S."/>
            <person name="Arai W."/>
            <person name="Tsubouchi T."/>
            <person name="Morono Y."/>
            <person name="Uchiyama I."/>
            <person name="Ito T."/>
            <person name="Fujiyama A."/>
            <person name="Inagaki F."/>
            <person name="Takami H."/>
        </authorList>
    </citation>
    <scope>NUCLEOTIDE SEQUENCE</scope>
    <source>
        <strain evidence="2">Expedition CK06-06</strain>
    </source>
</reference>
<protein>
    <submittedName>
        <fullName evidence="2">Uncharacterized protein</fullName>
    </submittedName>
</protein>
<name>X0TGJ7_9ZZZZ</name>
<sequence>VVGGVGKVIKSVDEGLNVAAADLDRQQKEKQKLIAQEESKIRDMRERREEADLAGLGQQMATGQQNLMGGIAGLASSVGQFAGTPKTDTPA</sequence>
<feature type="non-terminal residue" evidence="2">
    <location>
        <position position="1"/>
    </location>
</feature>